<accession>A0A392VIK9</accession>
<evidence type="ECO:0000313" key="2">
    <source>
        <dbReference type="Proteomes" id="UP000265520"/>
    </source>
</evidence>
<sequence length="42" mass="4690">MDTTPPAIQSLLRRRELGIGAENRYGLGDGKTTRSCGSRLRW</sequence>
<evidence type="ECO:0000313" key="1">
    <source>
        <dbReference type="EMBL" id="MCI88224.1"/>
    </source>
</evidence>
<protein>
    <submittedName>
        <fullName evidence="1">Uncharacterized protein</fullName>
    </submittedName>
</protein>
<comment type="caution">
    <text evidence="1">The sequence shown here is derived from an EMBL/GenBank/DDBJ whole genome shotgun (WGS) entry which is preliminary data.</text>
</comment>
<reference evidence="1 2" key="1">
    <citation type="journal article" date="2018" name="Front. Plant Sci.">
        <title>Red Clover (Trifolium pratense) and Zigzag Clover (T. medium) - A Picture of Genomic Similarities and Differences.</title>
        <authorList>
            <person name="Dluhosova J."/>
            <person name="Istvanek J."/>
            <person name="Nedelnik J."/>
            <person name="Repkova J."/>
        </authorList>
    </citation>
    <scope>NUCLEOTIDE SEQUENCE [LARGE SCALE GENOMIC DNA]</scope>
    <source>
        <strain evidence="2">cv. 10/8</strain>
        <tissue evidence="1">Leaf</tissue>
    </source>
</reference>
<dbReference type="EMBL" id="LXQA011187577">
    <property type="protein sequence ID" value="MCI88224.1"/>
    <property type="molecule type" value="Genomic_DNA"/>
</dbReference>
<feature type="non-terminal residue" evidence="1">
    <location>
        <position position="42"/>
    </location>
</feature>
<keyword evidence="2" id="KW-1185">Reference proteome</keyword>
<proteinExistence type="predicted"/>
<dbReference type="Proteomes" id="UP000265520">
    <property type="component" value="Unassembled WGS sequence"/>
</dbReference>
<name>A0A392VIK9_9FABA</name>
<organism evidence="1 2">
    <name type="scientific">Trifolium medium</name>
    <dbReference type="NCBI Taxonomy" id="97028"/>
    <lineage>
        <taxon>Eukaryota</taxon>
        <taxon>Viridiplantae</taxon>
        <taxon>Streptophyta</taxon>
        <taxon>Embryophyta</taxon>
        <taxon>Tracheophyta</taxon>
        <taxon>Spermatophyta</taxon>
        <taxon>Magnoliopsida</taxon>
        <taxon>eudicotyledons</taxon>
        <taxon>Gunneridae</taxon>
        <taxon>Pentapetalae</taxon>
        <taxon>rosids</taxon>
        <taxon>fabids</taxon>
        <taxon>Fabales</taxon>
        <taxon>Fabaceae</taxon>
        <taxon>Papilionoideae</taxon>
        <taxon>50 kb inversion clade</taxon>
        <taxon>NPAAA clade</taxon>
        <taxon>Hologalegina</taxon>
        <taxon>IRL clade</taxon>
        <taxon>Trifolieae</taxon>
        <taxon>Trifolium</taxon>
    </lineage>
</organism>
<dbReference type="AlphaFoldDB" id="A0A392VIK9"/>